<evidence type="ECO:0000313" key="4">
    <source>
        <dbReference type="Proteomes" id="UP000711407"/>
    </source>
</evidence>
<feature type="chain" id="PRO_5037525396" description="PorZ N-terminal beta-propeller domain-containing protein" evidence="1">
    <location>
        <begin position="27"/>
        <end position="885"/>
    </location>
</feature>
<dbReference type="EMBL" id="DYXT01000015">
    <property type="protein sequence ID" value="HJE38463.1"/>
    <property type="molecule type" value="Genomic_DNA"/>
</dbReference>
<feature type="domain" description="PorZ N-terminal beta-propeller" evidence="2">
    <location>
        <begin position="49"/>
        <end position="159"/>
    </location>
</feature>
<dbReference type="SUPFAM" id="SSF75011">
    <property type="entry name" value="3-carboxy-cis,cis-mucoante lactonizing enzyme"/>
    <property type="match status" value="1"/>
</dbReference>
<evidence type="ECO:0000313" key="3">
    <source>
        <dbReference type="EMBL" id="HJE38463.1"/>
    </source>
</evidence>
<gene>
    <name evidence="3" type="ORF">K8V47_01680</name>
</gene>
<dbReference type="SUPFAM" id="SSF63829">
    <property type="entry name" value="Calcium-dependent phosphotriesterase"/>
    <property type="match status" value="1"/>
</dbReference>
<dbReference type="Proteomes" id="UP000711407">
    <property type="component" value="Unassembled WGS sequence"/>
</dbReference>
<dbReference type="AlphaFoldDB" id="A0A921E7N2"/>
<organism evidence="3 4">
    <name type="scientific">Candidatus Amulumruptor caecigallinarius</name>
    <dbReference type="NCBI Taxonomy" id="2109911"/>
    <lineage>
        <taxon>Bacteria</taxon>
        <taxon>Pseudomonadati</taxon>
        <taxon>Bacteroidota</taxon>
        <taxon>Bacteroidia</taxon>
        <taxon>Bacteroidales</taxon>
        <taxon>Muribaculaceae</taxon>
        <taxon>Candidatus Amulumruptor</taxon>
    </lineage>
</organism>
<keyword evidence="1" id="KW-0732">Signal</keyword>
<dbReference type="InterPro" id="IPR015943">
    <property type="entry name" value="WD40/YVTN_repeat-like_dom_sf"/>
</dbReference>
<reference evidence="3" key="1">
    <citation type="journal article" date="2021" name="PeerJ">
        <title>Extensive microbial diversity within the chicken gut microbiome revealed by metagenomics and culture.</title>
        <authorList>
            <person name="Gilroy R."/>
            <person name="Ravi A."/>
            <person name="Getino M."/>
            <person name="Pursley I."/>
            <person name="Horton D.L."/>
            <person name="Alikhan N.F."/>
            <person name="Baker D."/>
            <person name="Gharbi K."/>
            <person name="Hall N."/>
            <person name="Watson M."/>
            <person name="Adriaenssens E.M."/>
            <person name="Foster-Nyarko E."/>
            <person name="Jarju S."/>
            <person name="Secka A."/>
            <person name="Antonio M."/>
            <person name="Oren A."/>
            <person name="Chaudhuri R.R."/>
            <person name="La Ragione R."/>
            <person name="Hildebrand F."/>
            <person name="Pallen M.J."/>
        </authorList>
    </citation>
    <scope>NUCLEOTIDE SEQUENCE</scope>
    <source>
        <strain evidence="3">4100</strain>
    </source>
</reference>
<reference evidence="3" key="2">
    <citation type="submission" date="2021-09" db="EMBL/GenBank/DDBJ databases">
        <authorList>
            <person name="Gilroy R."/>
        </authorList>
    </citation>
    <scope>NUCLEOTIDE SEQUENCE</scope>
    <source>
        <strain evidence="3">4100</strain>
    </source>
</reference>
<evidence type="ECO:0000256" key="1">
    <source>
        <dbReference type="SAM" id="SignalP"/>
    </source>
</evidence>
<evidence type="ECO:0000259" key="2">
    <source>
        <dbReference type="Pfam" id="PF21544"/>
    </source>
</evidence>
<dbReference type="Gene3D" id="2.130.10.10">
    <property type="entry name" value="YVTN repeat-like/Quinoprotein amine dehydrogenase"/>
    <property type="match status" value="3"/>
</dbReference>
<accession>A0A921E7N2</accession>
<feature type="signal peptide" evidence="1">
    <location>
        <begin position="1"/>
        <end position="26"/>
    </location>
</feature>
<dbReference type="InterPro" id="IPR048954">
    <property type="entry name" value="PorZ_N"/>
</dbReference>
<comment type="caution">
    <text evidence="3">The sequence shown here is derived from an EMBL/GenBank/DDBJ whole genome shotgun (WGS) entry which is preliminary data.</text>
</comment>
<dbReference type="Pfam" id="PF21544">
    <property type="entry name" value="PorZ_N_b_propeller"/>
    <property type="match status" value="1"/>
</dbReference>
<protein>
    <recommendedName>
        <fullName evidence="2">PorZ N-terminal beta-propeller domain-containing protein</fullName>
    </recommendedName>
</protein>
<name>A0A921E7N2_9BACT</name>
<sequence length="885" mass="97073">MKYSRSLILFLSIVAVTLSVSAQKLAGEWKKYQVIKPYIQRVISTPDRLYYICTDRLFSYDASTKQSDVISEGEGLTIGDISTVKYNHDKGYLALGAYDGSLGLVYDDGRVLNVQSVKNMSVASSKSIRDIDFLGDDVYLATDFGLVIIDASEGTVKNYTRPASDAKTGKQSFTAVVAVPGYVLGVSGGVLYCIPSDNRMRNFSNLKSLGLTLGNVELYGRGDGTFYASTYPDNCNTSSTKYMRLYRFDHASAACTLVNDYSITPISHIWEKGNVYMVEVEEDGGVATYDISSESDAEKLESTATPWMATDYSYDPVSKNKIISTYQKVNFYDGNGNNTGSFVADVPDDYTNVEAISIMYPSFDRRRIYLSTRSSSYNWKTAGNNYNPELYTRRPLPAFNGWIASMQSVDEVGSSDAYGFFVPSYVNMVSDGNVSDVSNYDPSNHYGNKNKVNQDNGGYWIYFLQAYYALGNLTSGGEGLAENPKKPGQYWHATNAEGLYVMEGGKELRILSNETSTMKSRNQWGTQILDVKFDKEGNVWILTPTVNRADASNWPVKLDSSVLQMLPASKAADVASITADDWIEANKLPVGTAEDSGQIDGRLTVTVNRMANGGESEYIFIKPLVYHGKILVYRRNSQGGEVDKDYPLFITSIKDQNGNEYLIQEMTHIEEDSQGRVWMGNLSFFGYFDSKTELPEGTTTLPIIVPYDRKRGGSPVDHAFITGISQSPVDGTLWVASQGNGLFHLNAEGTEQLENFRTSNSILTTDILGSVCVDASGDVYIGSQKGLFRYRPAYGAAAGDLSAVKVDPAVAKDGYNGAFTITDLTESCSVKVKDAEGNLLFEGISHGGTLIWDGIDKNGNRINTGVYDIVAGASGQTVAKIIVME</sequence>
<proteinExistence type="predicted"/>